<accession>A0A382XST4</accession>
<feature type="non-terminal residue" evidence="1">
    <location>
        <position position="1"/>
    </location>
</feature>
<name>A0A382XST4_9ZZZZ</name>
<dbReference type="EMBL" id="UINC01170179">
    <property type="protein sequence ID" value="SVD74096.1"/>
    <property type="molecule type" value="Genomic_DNA"/>
</dbReference>
<sequence length="190" mass="23121">QLHKLSISSYNYFLEKHFYPDDFEIDVNYIEDEIYHYSVEDDDFRNYTTSIIGEKKWHLMSVSLIYIAPFITMLVQEGTDIKEWIRSLKEYQDIDSDSGLRNIKDLWVDREGAKRELSTRISLARFDWNKLSKVLPEEEKEAYHESTHWYQTRYSHAEYWIPDDVDPQTHLKRWVWLPKFLNSKLEDQNR</sequence>
<organism evidence="1">
    <name type="scientific">marine metagenome</name>
    <dbReference type="NCBI Taxonomy" id="408172"/>
    <lineage>
        <taxon>unclassified sequences</taxon>
        <taxon>metagenomes</taxon>
        <taxon>ecological metagenomes</taxon>
    </lineage>
</organism>
<proteinExistence type="predicted"/>
<protein>
    <submittedName>
        <fullName evidence="1">Uncharacterized protein</fullName>
    </submittedName>
</protein>
<dbReference type="AlphaFoldDB" id="A0A382XST4"/>
<gene>
    <name evidence="1" type="ORF">METZ01_LOCUS426950</name>
</gene>
<evidence type="ECO:0000313" key="1">
    <source>
        <dbReference type="EMBL" id="SVD74096.1"/>
    </source>
</evidence>
<reference evidence="1" key="1">
    <citation type="submission" date="2018-05" db="EMBL/GenBank/DDBJ databases">
        <authorList>
            <person name="Lanie J.A."/>
            <person name="Ng W.-L."/>
            <person name="Kazmierczak K.M."/>
            <person name="Andrzejewski T.M."/>
            <person name="Davidsen T.M."/>
            <person name="Wayne K.J."/>
            <person name="Tettelin H."/>
            <person name="Glass J.I."/>
            <person name="Rusch D."/>
            <person name="Podicherti R."/>
            <person name="Tsui H.-C.T."/>
            <person name="Winkler M.E."/>
        </authorList>
    </citation>
    <scope>NUCLEOTIDE SEQUENCE</scope>
</reference>